<dbReference type="EMBL" id="CP001843">
    <property type="protein sequence ID" value="AEF85249.1"/>
    <property type="molecule type" value="Genomic_DNA"/>
</dbReference>
<reference evidence="3" key="1">
    <citation type="submission" date="2009-12" db="EMBL/GenBank/DDBJ databases">
        <title>Complete sequence of Treponema primitia strain ZAS-2.</title>
        <authorList>
            <person name="Tetu S.G."/>
            <person name="Matson E."/>
            <person name="Ren Q."/>
            <person name="Seshadri R."/>
            <person name="Elbourne L."/>
            <person name="Hassan K.A."/>
            <person name="Durkin A."/>
            <person name="Radune D."/>
            <person name="Mohamoud Y."/>
            <person name="Shay R."/>
            <person name="Jin S."/>
            <person name="Zhang X."/>
            <person name="Lucey K."/>
            <person name="Ballor N.R."/>
            <person name="Ottesen E."/>
            <person name="Rosenthal R."/>
            <person name="Allen A."/>
            <person name="Leadbetter J.R."/>
            <person name="Paulsen I.T."/>
        </authorList>
    </citation>
    <scope>NUCLEOTIDE SEQUENCE [LARGE SCALE GENOMIC DNA]</scope>
    <source>
        <strain evidence="3">ATCC BAA-887 / DSM 12427 / ZAS-2</strain>
    </source>
</reference>
<evidence type="ECO:0000313" key="2">
    <source>
        <dbReference type="EMBL" id="AEF85249.1"/>
    </source>
</evidence>
<dbReference type="AlphaFoldDB" id="F5YKD2"/>
<dbReference type="STRING" id="545694.TREPR_2004"/>
<keyword evidence="3" id="KW-1185">Reference proteome</keyword>
<accession>F5YKD2</accession>
<sequence>MGTKGTPGQAKSRQDEVTRLMQEETEKVIHHIKTQLPKEVVERLDVPGGLKDNLLNFFNRSFQDLFNHYLGSTEDDIGKSLRDFQQSSPRSYAGGDLPRYAPRDITELLTGIGGTGKFNTGEIEKSLVNMYGHFQGHLQKSINELEDKTSSLLRHRTDTGAFIRGDGSYRVVKCSFRDNLEKPRTVTDLKLSINIPESDLISPIFHYQATAEYLIKDLLSRRIQNSIDKEIEQLRDERIDEGLEDLNDTDLLLHKLDQVEEFTDDNADQDKAKRYSLLAKSIMDRLKGMGAELEGDYDQLNIRENLRKIIDSENIRDRGFNTAINSITTILDNARLGFQYIENLKNARELVIREYEDTDTQGLPDERYQLRLRYYDTNQLTEARKAYDAQMKSFGTEVKLVWDILQVIYEEGKSPFKVCDFKDLTRKTQDRIRKLNKDQAGPYGDLEKPWDEMSFVRPTETEVEKANRTYTWEKENIQRRIPIIRSLIQEIYNYDYPVERRSLEDRLNFLEAEYNRFEYGINPYHLQPGLVLDMDITSIKRKKLTLEAMSNVLTEFLRTVSRGFQDAALSNSPRQGGTGNQRNDRFRKGNLGNPSPAGSASFLAGSISASLGMDETQPLPDSVPMEEDPESGSDTELPVKSPTDEEAGEIREI</sequence>
<dbReference type="Proteomes" id="UP000009223">
    <property type="component" value="Chromosome"/>
</dbReference>
<name>F5YKD2_TREPZ</name>
<reference evidence="2 3" key="2">
    <citation type="journal article" date="2011" name="ISME J.">
        <title>RNA-seq reveals cooperative metabolic interactions between two termite-gut spirochete species in co-culture.</title>
        <authorList>
            <person name="Rosenthal A.Z."/>
            <person name="Matson E.G."/>
            <person name="Eldar A."/>
            <person name="Leadbetter J.R."/>
        </authorList>
    </citation>
    <scope>NUCLEOTIDE SEQUENCE [LARGE SCALE GENOMIC DNA]</scope>
    <source>
        <strain evidence="3">ATCC BAA-887 / DSM 12427 / ZAS-2</strain>
    </source>
</reference>
<dbReference type="RefSeq" id="WP_015708151.1">
    <property type="nucleotide sequence ID" value="NC_015578.1"/>
</dbReference>
<gene>
    <name evidence="2" type="ordered locus">TREPR_2004</name>
</gene>
<dbReference type="OrthoDB" id="366238at2"/>
<evidence type="ECO:0000313" key="3">
    <source>
        <dbReference type="Proteomes" id="UP000009223"/>
    </source>
</evidence>
<dbReference type="InterPro" id="IPR053574">
    <property type="entry name" value="Cyto_Filament_Comp"/>
</dbReference>
<feature type="region of interest" description="Disordered" evidence="1">
    <location>
        <begin position="567"/>
        <end position="653"/>
    </location>
</feature>
<organism evidence="2 3">
    <name type="scientific">Treponema primitia (strain ATCC BAA-887 / DSM 12427 / ZAS-2)</name>
    <dbReference type="NCBI Taxonomy" id="545694"/>
    <lineage>
        <taxon>Bacteria</taxon>
        <taxon>Pseudomonadati</taxon>
        <taxon>Spirochaetota</taxon>
        <taxon>Spirochaetia</taxon>
        <taxon>Spirochaetales</taxon>
        <taxon>Treponemataceae</taxon>
        <taxon>Treponema</taxon>
    </lineage>
</organism>
<dbReference type="eggNOG" id="ENOG5033SJ6">
    <property type="taxonomic scope" value="Bacteria"/>
</dbReference>
<evidence type="ECO:0000256" key="1">
    <source>
        <dbReference type="SAM" id="MobiDB-lite"/>
    </source>
</evidence>
<dbReference type="NCBIfam" id="NF040882">
    <property type="entry name" value="cfpA_ASD"/>
    <property type="match status" value="1"/>
</dbReference>
<dbReference type="HOGENOM" id="CLU_404807_0_0_12"/>
<feature type="compositionally biased region" description="Acidic residues" evidence="1">
    <location>
        <begin position="624"/>
        <end position="633"/>
    </location>
</feature>
<proteinExistence type="predicted"/>
<dbReference type="KEGG" id="tpi:TREPR_2004"/>
<protein>
    <submittedName>
        <fullName evidence="2">Cytoplasmic filament protein A</fullName>
    </submittedName>
</protein>